<protein>
    <submittedName>
        <fullName evidence="1">Uncharacterized protein</fullName>
    </submittedName>
</protein>
<proteinExistence type="predicted"/>
<reference evidence="2" key="1">
    <citation type="submission" date="2015-02" db="EMBL/GenBank/DDBJ databases">
        <authorList>
            <person name="Ju K.-S."/>
            <person name="Doroghazi J.R."/>
            <person name="Metcalf W."/>
        </authorList>
    </citation>
    <scope>NUCLEOTIDE SEQUENCE [LARGE SCALE GENOMIC DNA]</scope>
    <source>
        <strain evidence="2">NRRL B-16380</strain>
    </source>
</reference>
<evidence type="ECO:0000313" key="2">
    <source>
        <dbReference type="Proteomes" id="UP000034786"/>
    </source>
</evidence>
<dbReference type="Proteomes" id="UP000034786">
    <property type="component" value="Unassembled WGS sequence"/>
</dbReference>
<organism evidence="1 2">
    <name type="scientific">Streptomyces variegatus</name>
    <dbReference type="NCBI Taxonomy" id="284040"/>
    <lineage>
        <taxon>Bacteria</taxon>
        <taxon>Bacillati</taxon>
        <taxon>Actinomycetota</taxon>
        <taxon>Actinomycetes</taxon>
        <taxon>Kitasatosporales</taxon>
        <taxon>Streptomycetaceae</taxon>
        <taxon>Streptomyces</taxon>
    </lineage>
</organism>
<dbReference type="AlphaFoldDB" id="A0A0M2GMS6"/>
<sequence>MPREPPGHASPLRGLSCLGRSLLVAGLTTAPSGPVMMATAPVSAALSKARGPKITLMGRRPHRGRPTQAELVLMSELRAWT</sequence>
<dbReference type="PATRIC" id="fig|284040.3.peg.3589"/>
<dbReference type="EMBL" id="JYJH01000021">
    <property type="protein sequence ID" value="KJK36577.1"/>
    <property type="molecule type" value="Genomic_DNA"/>
</dbReference>
<dbReference type="STRING" id="284040.UK15_26180"/>
<keyword evidence="2" id="KW-1185">Reference proteome</keyword>
<accession>A0A0M2GMS6</accession>
<gene>
    <name evidence="1" type="ORF">UK15_26180</name>
</gene>
<evidence type="ECO:0000313" key="1">
    <source>
        <dbReference type="EMBL" id="KJK36577.1"/>
    </source>
</evidence>
<comment type="caution">
    <text evidence="1">The sequence shown here is derived from an EMBL/GenBank/DDBJ whole genome shotgun (WGS) entry which is preliminary data.</text>
</comment>
<name>A0A0M2GMS6_9ACTN</name>